<comment type="similarity">
    <text evidence="1">Belongs to the leucine-binding protein family.</text>
</comment>
<reference evidence="5" key="1">
    <citation type="journal article" date="2019" name="Int. J. Syst. Evol. Microbiol.">
        <title>The Global Catalogue of Microorganisms (GCM) 10K type strain sequencing project: providing services to taxonomists for standard genome sequencing and annotation.</title>
        <authorList>
            <consortium name="The Broad Institute Genomics Platform"/>
            <consortium name="The Broad Institute Genome Sequencing Center for Infectious Disease"/>
            <person name="Wu L."/>
            <person name="Ma J."/>
        </authorList>
    </citation>
    <scope>NUCLEOTIDE SEQUENCE [LARGE SCALE GENOMIC DNA]</scope>
    <source>
        <strain evidence="5">KCTC 42501</strain>
    </source>
</reference>
<dbReference type="PANTHER" id="PTHR47235:SF1">
    <property type="entry name" value="BLR6548 PROTEIN"/>
    <property type="match status" value="1"/>
</dbReference>
<dbReference type="SUPFAM" id="SSF53822">
    <property type="entry name" value="Periplasmic binding protein-like I"/>
    <property type="match status" value="1"/>
</dbReference>
<dbReference type="RefSeq" id="WP_382174730.1">
    <property type="nucleotide sequence ID" value="NZ_JBHRXX010000005.1"/>
</dbReference>
<gene>
    <name evidence="4" type="ORF">ACFOPI_13870</name>
</gene>
<evidence type="ECO:0000313" key="5">
    <source>
        <dbReference type="Proteomes" id="UP001595729"/>
    </source>
</evidence>
<keyword evidence="5" id="KW-1185">Reference proteome</keyword>
<keyword evidence="2" id="KW-0732">Signal</keyword>
<dbReference type="Gene3D" id="3.40.50.2300">
    <property type="match status" value="2"/>
</dbReference>
<dbReference type="PANTHER" id="PTHR47235">
    <property type="entry name" value="BLR6548 PROTEIN"/>
    <property type="match status" value="1"/>
</dbReference>
<evidence type="ECO:0000256" key="1">
    <source>
        <dbReference type="ARBA" id="ARBA00010062"/>
    </source>
</evidence>
<dbReference type="InterPro" id="IPR028081">
    <property type="entry name" value="Leu-bd"/>
</dbReference>
<organism evidence="4 5">
    <name type="scientific">Hydrogenophaga luteola</name>
    <dbReference type="NCBI Taxonomy" id="1591122"/>
    <lineage>
        <taxon>Bacteria</taxon>
        <taxon>Pseudomonadati</taxon>
        <taxon>Pseudomonadota</taxon>
        <taxon>Betaproteobacteria</taxon>
        <taxon>Burkholderiales</taxon>
        <taxon>Comamonadaceae</taxon>
        <taxon>Hydrogenophaga</taxon>
    </lineage>
</organism>
<comment type="caution">
    <text evidence="4">The sequence shown here is derived from an EMBL/GenBank/DDBJ whole genome shotgun (WGS) entry which is preliminary data.</text>
</comment>
<sequence length="362" mass="38454">MTSLPSAALAQAIRLAHIGPFTGPAANDARDLNAGMQAYLAQANAQGGVGGRKLELLTLDDRYDRAVFSQQFAQAQAQGAVALLSPLGLGALRALLEDQLLDRSDMVVVNAVPGATPFRSPGHSRLFHLRASDRQQIEIVLRQAASIGVRRMTVLVQDLRAGEADVKGAHASRSDTGSLALTLHETPENPDELAKLAQRISDSDTEAALVIGSPPNMARAVTALRKAGMRRHLYALSYLPPALLTQMGGSDAARGVAIAQTYPNPMGRTMPLHREFQAAMRASAPAIAAYSSFHLEGYLSARVAVESLRRAQGGAQSAAMEAALRRMSPLDLGGFRVDFSRSNAGSPYVDIGVVDARGRLIY</sequence>
<protein>
    <submittedName>
        <fullName evidence="4">ABC transporter substrate-binding protein</fullName>
    </submittedName>
</protein>
<name>A0ABV7W6U6_9BURK</name>
<dbReference type="Proteomes" id="UP001595729">
    <property type="component" value="Unassembled WGS sequence"/>
</dbReference>
<dbReference type="InterPro" id="IPR028082">
    <property type="entry name" value="Peripla_BP_I"/>
</dbReference>
<evidence type="ECO:0000259" key="3">
    <source>
        <dbReference type="Pfam" id="PF13458"/>
    </source>
</evidence>
<accession>A0ABV7W6U6</accession>
<feature type="domain" description="Leucine-binding protein" evidence="3">
    <location>
        <begin position="13"/>
        <end position="343"/>
    </location>
</feature>
<proteinExistence type="inferred from homology"/>
<evidence type="ECO:0000256" key="2">
    <source>
        <dbReference type="ARBA" id="ARBA00022729"/>
    </source>
</evidence>
<evidence type="ECO:0000313" key="4">
    <source>
        <dbReference type="EMBL" id="MFC3684687.1"/>
    </source>
</evidence>
<dbReference type="EMBL" id="JBHRXX010000005">
    <property type="protein sequence ID" value="MFC3684687.1"/>
    <property type="molecule type" value="Genomic_DNA"/>
</dbReference>
<dbReference type="Pfam" id="PF13458">
    <property type="entry name" value="Peripla_BP_6"/>
    <property type="match status" value="1"/>
</dbReference>